<sequence>MGSYASAHLVLLIVISVYWASNRVTNKLVNGPEIRKKCRFLCYRSTLFSSLVLSIFYLVLCVLKYFCWHANGWSDGDVAKTGNRGAALAEKMNNTDRAD</sequence>
<gene>
    <name evidence="3" type="ORF">Syun_008126</name>
    <name evidence="2" type="ORF">Syun_017977</name>
</gene>
<accession>A0AAP0PZX8</accession>
<keyword evidence="1" id="KW-0812">Transmembrane</keyword>
<evidence type="ECO:0000256" key="1">
    <source>
        <dbReference type="SAM" id="Phobius"/>
    </source>
</evidence>
<protein>
    <submittedName>
        <fullName evidence="3">Uncharacterized protein</fullName>
    </submittedName>
</protein>
<organism evidence="3 4">
    <name type="scientific">Stephania yunnanensis</name>
    <dbReference type="NCBI Taxonomy" id="152371"/>
    <lineage>
        <taxon>Eukaryota</taxon>
        <taxon>Viridiplantae</taxon>
        <taxon>Streptophyta</taxon>
        <taxon>Embryophyta</taxon>
        <taxon>Tracheophyta</taxon>
        <taxon>Spermatophyta</taxon>
        <taxon>Magnoliopsida</taxon>
        <taxon>Ranunculales</taxon>
        <taxon>Menispermaceae</taxon>
        <taxon>Menispermoideae</taxon>
        <taxon>Cissampelideae</taxon>
        <taxon>Stephania</taxon>
    </lineage>
</organism>
<reference evidence="3 4" key="1">
    <citation type="submission" date="2024-01" db="EMBL/GenBank/DDBJ databases">
        <title>Genome assemblies of Stephania.</title>
        <authorList>
            <person name="Yang L."/>
        </authorList>
    </citation>
    <scope>NUCLEOTIDE SEQUENCE [LARGE SCALE GENOMIC DNA]</scope>
    <source>
        <strain evidence="3">YNDBR</strain>
        <tissue evidence="3">Leaf</tissue>
    </source>
</reference>
<feature type="transmembrane region" description="Helical" evidence="1">
    <location>
        <begin position="46"/>
        <end position="66"/>
    </location>
</feature>
<feature type="transmembrane region" description="Helical" evidence="1">
    <location>
        <begin position="6"/>
        <end position="25"/>
    </location>
</feature>
<dbReference type="AlphaFoldDB" id="A0AAP0PZX8"/>
<keyword evidence="4" id="KW-1185">Reference proteome</keyword>
<name>A0AAP0PZX8_9MAGN</name>
<comment type="caution">
    <text evidence="3">The sequence shown here is derived from an EMBL/GenBank/DDBJ whole genome shotgun (WGS) entry which is preliminary data.</text>
</comment>
<dbReference type="EMBL" id="JBBNAF010000003">
    <property type="protein sequence ID" value="KAK9161785.1"/>
    <property type="molecule type" value="Genomic_DNA"/>
</dbReference>
<keyword evidence="1" id="KW-0472">Membrane</keyword>
<evidence type="ECO:0000313" key="2">
    <source>
        <dbReference type="EMBL" id="KAK9120360.1"/>
    </source>
</evidence>
<evidence type="ECO:0000313" key="3">
    <source>
        <dbReference type="EMBL" id="KAK9161785.1"/>
    </source>
</evidence>
<dbReference type="EMBL" id="JBBNAF010000008">
    <property type="protein sequence ID" value="KAK9120360.1"/>
    <property type="molecule type" value="Genomic_DNA"/>
</dbReference>
<dbReference type="Proteomes" id="UP001420932">
    <property type="component" value="Unassembled WGS sequence"/>
</dbReference>
<evidence type="ECO:0000313" key="4">
    <source>
        <dbReference type="Proteomes" id="UP001420932"/>
    </source>
</evidence>
<proteinExistence type="predicted"/>
<keyword evidence="1" id="KW-1133">Transmembrane helix</keyword>